<dbReference type="Proteomes" id="UP001244011">
    <property type="component" value="Unassembled WGS sequence"/>
</dbReference>
<dbReference type="PANTHER" id="PTHR38790:SF4">
    <property type="entry name" value="2EXR DOMAIN-CONTAINING PROTEIN"/>
    <property type="match status" value="1"/>
</dbReference>
<dbReference type="EMBL" id="MU839013">
    <property type="protein sequence ID" value="KAK1765874.1"/>
    <property type="molecule type" value="Genomic_DNA"/>
</dbReference>
<protein>
    <recommendedName>
        <fullName evidence="1">DUF7730 domain-containing protein</fullName>
    </recommendedName>
</protein>
<evidence type="ECO:0000259" key="1">
    <source>
        <dbReference type="Pfam" id="PF24864"/>
    </source>
</evidence>
<evidence type="ECO:0000313" key="3">
    <source>
        <dbReference type="Proteomes" id="UP001244011"/>
    </source>
</evidence>
<dbReference type="Pfam" id="PF24864">
    <property type="entry name" value="DUF7730"/>
    <property type="match status" value="1"/>
</dbReference>
<comment type="caution">
    <text evidence="2">The sequence shown here is derived from an EMBL/GenBank/DDBJ whole genome shotgun (WGS) entry which is preliminary data.</text>
</comment>
<dbReference type="PANTHER" id="PTHR38790">
    <property type="entry name" value="2EXR DOMAIN-CONTAINING PROTEIN-RELATED"/>
    <property type="match status" value="1"/>
</dbReference>
<accession>A0AAJ0BZA5</accession>
<proteinExistence type="predicted"/>
<reference evidence="2" key="1">
    <citation type="submission" date="2023-06" db="EMBL/GenBank/DDBJ databases">
        <title>Genome-scale phylogeny and comparative genomics of the fungal order Sordariales.</title>
        <authorList>
            <consortium name="Lawrence Berkeley National Laboratory"/>
            <person name="Hensen N."/>
            <person name="Bonometti L."/>
            <person name="Westerberg I."/>
            <person name="Brannstrom I.O."/>
            <person name="Guillou S."/>
            <person name="Cros-Aarteil S."/>
            <person name="Calhoun S."/>
            <person name="Haridas S."/>
            <person name="Kuo A."/>
            <person name="Mondo S."/>
            <person name="Pangilinan J."/>
            <person name="Riley R."/>
            <person name="Labutti K."/>
            <person name="Andreopoulos B."/>
            <person name="Lipzen A."/>
            <person name="Chen C."/>
            <person name="Yanf M."/>
            <person name="Daum C."/>
            <person name="Ng V."/>
            <person name="Clum A."/>
            <person name="Steindorff A."/>
            <person name="Ohm R."/>
            <person name="Martin F."/>
            <person name="Silar P."/>
            <person name="Natvig D."/>
            <person name="Lalanne C."/>
            <person name="Gautier V."/>
            <person name="Ament-Velasquez S.L."/>
            <person name="Kruys A."/>
            <person name="Hutchinson M.I."/>
            <person name="Powell A.J."/>
            <person name="Barry K."/>
            <person name="Miller A.N."/>
            <person name="Grigoriev I.V."/>
            <person name="Debuchy R."/>
            <person name="Gladieux P."/>
            <person name="Thoren M.H."/>
            <person name="Johannesson H."/>
        </authorList>
    </citation>
    <scope>NUCLEOTIDE SEQUENCE</scope>
    <source>
        <strain evidence="2">8032-3</strain>
    </source>
</reference>
<sequence length="223" mass="26148">MHSKLPDRKLRRGLWSSIPEEGSEQHALWHRNQLESPLLRLPPEIRNRIYEFLLAVGQVNVQYKPWQHRRRTRGGQTYHEAIRGGFWCRVLRPRQNPWSGDGYSSQGGGAERGMTLLSPVCRQLYHETALLPYKLNAWSFENKYVMERYVLKEKRLPLPQRRAINTLYVNGTLSKSLEKFFGGLKVIVWKEGTKLRREVLESSQVAERQARAMQREIVISPSR</sequence>
<dbReference type="GeneID" id="85305156"/>
<feature type="domain" description="DUF7730" evidence="1">
    <location>
        <begin position="32"/>
        <end position="171"/>
    </location>
</feature>
<evidence type="ECO:0000313" key="2">
    <source>
        <dbReference type="EMBL" id="KAK1765874.1"/>
    </source>
</evidence>
<gene>
    <name evidence="2" type="ORF">QBC33DRAFT_119283</name>
</gene>
<dbReference type="InterPro" id="IPR056632">
    <property type="entry name" value="DUF7730"/>
</dbReference>
<dbReference type="AlphaFoldDB" id="A0AAJ0BZA5"/>
<dbReference type="RefSeq" id="XP_060282087.1">
    <property type="nucleotide sequence ID" value="XM_060421969.1"/>
</dbReference>
<organism evidence="2 3">
    <name type="scientific">Phialemonium atrogriseum</name>
    <dbReference type="NCBI Taxonomy" id="1093897"/>
    <lineage>
        <taxon>Eukaryota</taxon>
        <taxon>Fungi</taxon>
        <taxon>Dikarya</taxon>
        <taxon>Ascomycota</taxon>
        <taxon>Pezizomycotina</taxon>
        <taxon>Sordariomycetes</taxon>
        <taxon>Sordariomycetidae</taxon>
        <taxon>Cephalothecales</taxon>
        <taxon>Cephalothecaceae</taxon>
        <taxon>Phialemonium</taxon>
    </lineage>
</organism>
<name>A0AAJ0BZA5_9PEZI</name>
<keyword evidence="3" id="KW-1185">Reference proteome</keyword>